<keyword evidence="1" id="KW-0812">Transmembrane</keyword>
<reference evidence="3" key="1">
    <citation type="submission" date="2020-02" db="EMBL/GenBank/DDBJ databases">
        <authorList>
            <person name="Chen W.-M."/>
        </authorList>
    </citation>
    <scope>NUCLEOTIDE SEQUENCE</scope>
    <source>
        <strain evidence="3">NBD-18</strain>
    </source>
</reference>
<dbReference type="AlphaFoldDB" id="A0A6B2QW55"/>
<dbReference type="RefSeq" id="WP_163652752.1">
    <property type="nucleotide sequence ID" value="NZ_JAAGRN010000003.1"/>
</dbReference>
<evidence type="ECO:0000259" key="2">
    <source>
        <dbReference type="Pfam" id="PF13937"/>
    </source>
</evidence>
<keyword evidence="1" id="KW-0472">Membrane</keyword>
<protein>
    <submittedName>
        <fullName evidence="3">DUF4212 domain-containing protein</fullName>
    </submittedName>
</protein>
<feature type="domain" description="Sodium symporter small subunit" evidence="2">
    <location>
        <begin position="9"/>
        <end position="79"/>
    </location>
</feature>
<dbReference type="InterPro" id="IPR019886">
    <property type="entry name" value="Na_symporter_ssu"/>
</dbReference>
<sequence>MQKNPRFKLYWRRNSMLIAVLLLVWFLITFVPFYFARSLGHFFLFGWPFSFWMAAFGAPTFFLIIVGFYAWRMDGEDKKLRKNLSGSASGHE</sequence>
<proteinExistence type="predicted"/>
<feature type="transmembrane region" description="Helical" evidence="1">
    <location>
        <begin position="49"/>
        <end position="71"/>
    </location>
</feature>
<comment type="caution">
    <text evidence="3">The sequence shown here is derived from an EMBL/GenBank/DDBJ whole genome shotgun (WGS) entry which is preliminary data.</text>
</comment>
<dbReference type="NCBIfam" id="TIGR03647">
    <property type="entry name" value="Na_symport_sm"/>
    <property type="match status" value="1"/>
</dbReference>
<gene>
    <name evidence="3" type="ORF">G3I67_06435</name>
</gene>
<evidence type="ECO:0000256" key="1">
    <source>
        <dbReference type="SAM" id="Phobius"/>
    </source>
</evidence>
<evidence type="ECO:0000313" key="3">
    <source>
        <dbReference type="EMBL" id="NDY82866.1"/>
    </source>
</evidence>
<organism evidence="3">
    <name type="scientific">Sheuella amnicola</name>
    <dbReference type="NCBI Taxonomy" id="2707330"/>
    <lineage>
        <taxon>Bacteria</taxon>
        <taxon>Pseudomonadati</taxon>
        <taxon>Pseudomonadota</taxon>
        <taxon>Betaproteobacteria</taxon>
        <taxon>Burkholderiales</taxon>
        <taxon>Alcaligenaceae</taxon>
        <taxon>Sheuella</taxon>
    </lineage>
</organism>
<feature type="transmembrane region" description="Helical" evidence="1">
    <location>
        <begin position="16"/>
        <end position="37"/>
    </location>
</feature>
<dbReference type="EMBL" id="JAAGRN010000003">
    <property type="protein sequence ID" value="NDY82866.1"/>
    <property type="molecule type" value="Genomic_DNA"/>
</dbReference>
<name>A0A6B2QW55_9BURK</name>
<dbReference type="Pfam" id="PF13937">
    <property type="entry name" value="DUF4212"/>
    <property type="match status" value="1"/>
</dbReference>
<keyword evidence="1" id="KW-1133">Transmembrane helix</keyword>
<accession>A0A6B2QW55</accession>